<dbReference type="SUPFAM" id="SSF82866">
    <property type="entry name" value="Multidrug efflux transporter AcrB transmembrane domain"/>
    <property type="match status" value="2"/>
</dbReference>
<reference evidence="2 3" key="1">
    <citation type="journal article" date="2019" name="Nat. Microbiol.">
        <title>Mediterranean grassland soil C-N compound turnover is dependent on rainfall and depth, and is mediated by genomically divergent microorganisms.</title>
        <authorList>
            <person name="Diamond S."/>
            <person name="Andeer P.F."/>
            <person name="Li Z."/>
            <person name="Crits-Christoph A."/>
            <person name="Burstein D."/>
            <person name="Anantharaman K."/>
            <person name="Lane K.R."/>
            <person name="Thomas B.C."/>
            <person name="Pan C."/>
            <person name="Northen T.R."/>
            <person name="Banfield J.F."/>
        </authorList>
    </citation>
    <scope>NUCLEOTIDE SEQUENCE [LARGE SCALE GENOMIC DNA]</scope>
    <source>
        <strain evidence="2">NP_6</strain>
    </source>
</reference>
<dbReference type="InterPro" id="IPR027463">
    <property type="entry name" value="AcrB_DN_DC_subdom"/>
</dbReference>
<proteinExistence type="predicted"/>
<feature type="transmembrane region" description="Helical" evidence="1">
    <location>
        <begin position="920"/>
        <end position="937"/>
    </location>
</feature>
<evidence type="ECO:0000313" key="2">
    <source>
        <dbReference type="EMBL" id="TMI79663.1"/>
    </source>
</evidence>
<sequence>MRWFVAGSLRFRHLVVFLAAVLVLFGMAEVPHMPVDVFPEFAPPIVEVQTEGQGMSTSEVEELVTTQLEQSFAGTPGLDVMRSQSVPGLASVRLIFKLGTDPLLARQWVQERLAQVIPTLPLSSGISWMMPPFSSTSRVLKIGMSSKTRSLMDLSMIAYWTLRFRLMQVPGVANVAIWGERVKEMNVELDPKRLGAYDVSVQDAMNAGSDALDIGLLKYTPNGKVLTGGFFDTPNQRLELRHVLPVIEPEDLARVTIRDNKKPDGAPLRLGDLGDVVWDTWPLIGDAVVNGHPGLLLVVEKFPWSNTLDVTRGVEAALNNMKPGLPGIDFDAHIFRPATFIEMAVHNLTNSLLLGALLVALVILAFLYEWRMALVSCTIIPVSLMMAVLVLRLRGATLNVMVLAGLVIAIGAVVDDAIVGIENILRRLRQARAEGREMSLAAIVLEATVEVRGAVVYASLIEIAALLPVFFMYGLTGSFFRPLAVSYALAVLASTVVALTLTPALSLMVLSRAPLEQRESPLIPWLHRGYDGMLAWTIRSPRTVFAATGVIVLAGLAALPFLGQSLFPDFKELDFLVHWVTRPGTSLPEMVRSTTHIGRELQAIPGVHSVGAHIGRAVLADEIVGVNTAENWVSVNPGIGYDRARDALHDTIDRYPGILHDVETYLHERIDEVLTGSTHPILVNIFGPDEQVLRSKAEEVREALAPIPGLVDVHKEFQIDVPHVQVKENLAREERYGLKPGDVRRMAATFLAGIEVSDVHRDNKVYDLWMWSTPESRRSPQDVRNLPMDTPRGGRVPLAEVADVSIQPMPNIINRENRSRRITVEADVSGRDLGAVAREIERALGRIQFPLEYHAELAGEYAERQAAQQSLLLLSGVAVIVIFALLLTSFGSPRLAMLTFWTLPSALVGGVLAAFATGRIVSLGSLVGFLTVLGIVARNGIMLMSHYHHLEQYEGEAFGPDLILRGARERLRPILMTMAATALALVPLVVAGDIPGHEIEYPMAIVILGGLVTSTLLNLFVVPAMYLRLGRDRSAFSGPVAGAAH</sequence>
<protein>
    <submittedName>
        <fullName evidence="2">Efflux RND transporter permease subunit</fullName>
    </submittedName>
</protein>
<dbReference type="PANTHER" id="PTHR32063:SF4">
    <property type="entry name" value="SLR6043 PROTEIN"/>
    <property type="match status" value="1"/>
</dbReference>
<keyword evidence="1" id="KW-0472">Membrane</keyword>
<accession>A0A537J850</accession>
<dbReference type="GO" id="GO:0042910">
    <property type="term" value="F:xenobiotic transmembrane transporter activity"/>
    <property type="evidence" value="ECO:0007669"/>
    <property type="project" value="TreeGrafter"/>
</dbReference>
<evidence type="ECO:0000256" key="1">
    <source>
        <dbReference type="SAM" id="Phobius"/>
    </source>
</evidence>
<dbReference type="Gene3D" id="3.30.70.1320">
    <property type="entry name" value="Multidrug efflux transporter AcrB pore domain like"/>
    <property type="match status" value="1"/>
</dbReference>
<dbReference type="Gene3D" id="3.30.70.1440">
    <property type="entry name" value="Multidrug efflux transporter AcrB pore domain"/>
    <property type="match status" value="1"/>
</dbReference>
<dbReference type="EMBL" id="VBAN01000310">
    <property type="protein sequence ID" value="TMI79663.1"/>
    <property type="molecule type" value="Genomic_DNA"/>
</dbReference>
<feature type="transmembrane region" description="Helical" evidence="1">
    <location>
        <begin position="487"/>
        <end position="510"/>
    </location>
</feature>
<dbReference type="PRINTS" id="PR00702">
    <property type="entry name" value="ACRIFLAVINRP"/>
</dbReference>
<feature type="transmembrane region" description="Helical" evidence="1">
    <location>
        <begin position="1004"/>
        <end position="1027"/>
    </location>
</feature>
<dbReference type="Gene3D" id="3.30.70.1430">
    <property type="entry name" value="Multidrug efflux transporter AcrB pore domain"/>
    <property type="match status" value="2"/>
</dbReference>
<feature type="transmembrane region" description="Helical" evidence="1">
    <location>
        <begin position="543"/>
        <end position="563"/>
    </location>
</feature>
<feature type="transmembrane region" description="Helical" evidence="1">
    <location>
        <begin position="348"/>
        <end position="367"/>
    </location>
</feature>
<gene>
    <name evidence="2" type="ORF">E6H03_09795</name>
</gene>
<feature type="transmembrane region" description="Helical" evidence="1">
    <location>
        <begin position="974"/>
        <end position="992"/>
    </location>
</feature>
<comment type="caution">
    <text evidence="2">The sequence shown here is derived from an EMBL/GenBank/DDBJ whole genome shotgun (WGS) entry which is preliminary data.</text>
</comment>
<feature type="transmembrane region" description="Helical" evidence="1">
    <location>
        <begin position="871"/>
        <end position="888"/>
    </location>
</feature>
<dbReference type="Gene3D" id="3.30.2090.10">
    <property type="entry name" value="Multidrug efflux transporter AcrB TolC docking domain, DN and DC subdomains"/>
    <property type="match status" value="2"/>
</dbReference>
<dbReference type="Gene3D" id="1.20.1640.10">
    <property type="entry name" value="Multidrug efflux transporter AcrB transmembrane domain"/>
    <property type="match status" value="2"/>
</dbReference>
<dbReference type="InterPro" id="IPR001036">
    <property type="entry name" value="Acrflvin-R"/>
</dbReference>
<dbReference type="SUPFAM" id="SSF82693">
    <property type="entry name" value="Multidrug efflux transporter AcrB pore domain, PN1, PN2, PC1 and PC2 subdomains"/>
    <property type="match status" value="2"/>
</dbReference>
<organism evidence="2 3">
    <name type="scientific">Candidatus Segetimicrobium genomatis</name>
    <dbReference type="NCBI Taxonomy" id="2569760"/>
    <lineage>
        <taxon>Bacteria</taxon>
        <taxon>Bacillati</taxon>
        <taxon>Candidatus Sysuimicrobiota</taxon>
        <taxon>Candidatus Sysuimicrobiia</taxon>
        <taxon>Candidatus Sysuimicrobiales</taxon>
        <taxon>Candidatus Segetimicrobiaceae</taxon>
        <taxon>Candidatus Segetimicrobium</taxon>
    </lineage>
</organism>
<feature type="transmembrane region" description="Helical" evidence="1">
    <location>
        <begin position="454"/>
        <end position="475"/>
    </location>
</feature>
<dbReference type="Proteomes" id="UP000318093">
    <property type="component" value="Unassembled WGS sequence"/>
</dbReference>
<keyword evidence="1" id="KW-1133">Transmembrane helix</keyword>
<feature type="transmembrane region" description="Helical" evidence="1">
    <location>
        <begin position="895"/>
        <end position="914"/>
    </location>
</feature>
<dbReference type="AlphaFoldDB" id="A0A537J850"/>
<evidence type="ECO:0000313" key="3">
    <source>
        <dbReference type="Proteomes" id="UP000318093"/>
    </source>
</evidence>
<feature type="transmembrane region" description="Helical" evidence="1">
    <location>
        <begin position="400"/>
        <end position="421"/>
    </location>
</feature>
<dbReference type="SUPFAM" id="SSF82714">
    <property type="entry name" value="Multidrug efflux transporter AcrB TolC docking domain, DN and DC subdomains"/>
    <property type="match status" value="2"/>
</dbReference>
<dbReference type="GO" id="GO:0005886">
    <property type="term" value="C:plasma membrane"/>
    <property type="evidence" value="ECO:0007669"/>
    <property type="project" value="TreeGrafter"/>
</dbReference>
<dbReference type="Pfam" id="PF00873">
    <property type="entry name" value="ACR_tran"/>
    <property type="match status" value="1"/>
</dbReference>
<feature type="transmembrane region" description="Helical" evidence="1">
    <location>
        <begin position="374"/>
        <end position="394"/>
    </location>
</feature>
<name>A0A537J850_9BACT</name>
<keyword evidence="1" id="KW-0812">Transmembrane</keyword>
<dbReference type="PANTHER" id="PTHR32063">
    <property type="match status" value="1"/>
</dbReference>